<evidence type="ECO:0000256" key="3">
    <source>
        <dbReference type="ARBA" id="ARBA00023163"/>
    </source>
</evidence>
<dbReference type="EMBL" id="BTGU01000046">
    <property type="protein sequence ID" value="GMN53442.1"/>
    <property type="molecule type" value="Genomic_DNA"/>
</dbReference>
<dbReference type="Proteomes" id="UP001187192">
    <property type="component" value="Unassembled WGS sequence"/>
</dbReference>
<dbReference type="Gene3D" id="4.10.280.10">
    <property type="entry name" value="Helix-loop-helix DNA-binding domain"/>
    <property type="match status" value="1"/>
</dbReference>
<evidence type="ECO:0000256" key="2">
    <source>
        <dbReference type="ARBA" id="ARBA00023015"/>
    </source>
</evidence>
<evidence type="ECO:0000313" key="8">
    <source>
        <dbReference type="Proteomes" id="UP001187192"/>
    </source>
</evidence>
<keyword evidence="3" id="KW-0804">Transcription</keyword>
<dbReference type="InterPro" id="IPR036638">
    <property type="entry name" value="HLH_DNA-bd_sf"/>
</dbReference>
<keyword evidence="2" id="KW-0805">Transcription regulation</keyword>
<evidence type="ECO:0000256" key="6">
    <source>
        <dbReference type="SAM" id="MobiDB-lite"/>
    </source>
</evidence>
<dbReference type="InterPro" id="IPR044818">
    <property type="entry name" value="ILR3-like"/>
</dbReference>
<feature type="coiled-coil region" evidence="5">
    <location>
        <begin position="153"/>
        <end position="187"/>
    </location>
</feature>
<organism evidence="7 8">
    <name type="scientific">Ficus carica</name>
    <name type="common">Common fig</name>
    <dbReference type="NCBI Taxonomy" id="3494"/>
    <lineage>
        <taxon>Eukaryota</taxon>
        <taxon>Viridiplantae</taxon>
        <taxon>Streptophyta</taxon>
        <taxon>Embryophyta</taxon>
        <taxon>Tracheophyta</taxon>
        <taxon>Spermatophyta</taxon>
        <taxon>Magnoliopsida</taxon>
        <taxon>eudicotyledons</taxon>
        <taxon>Gunneridae</taxon>
        <taxon>Pentapetalae</taxon>
        <taxon>rosids</taxon>
        <taxon>fabids</taxon>
        <taxon>Rosales</taxon>
        <taxon>Moraceae</taxon>
        <taxon>Ficeae</taxon>
        <taxon>Ficus</taxon>
    </lineage>
</organism>
<dbReference type="PANTHER" id="PTHR46133">
    <property type="entry name" value="BHLH TRANSCRIPTION FACTOR"/>
    <property type="match status" value="1"/>
</dbReference>
<evidence type="ECO:0000256" key="4">
    <source>
        <dbReference type="ARBA" id="ARBA00023242"/>
    </source>
</evidence>
<evidence type="ECO:0000256" key="5">
    <source>
        <dbReference type="SAM" id="Coils"/>
    </source>
</evidence>
<evidence type="ECO:0000256" key="1">
    <source>
        <dbReference type="ARBA" id="ARBA00004123"/>
    </source>
</evidence>
<dbReference type="GO" id="GO:0046983">
    <property type="term" value="F:protein dimerization activity"/>
    <property type="evidence" value="ECO:0007669"/>
    <property type="project" value="InterPro"/>
</dbReference>
<keyword evidence="5" id="KW-0175">Coiled coil</keyword>
<feature type="compositionally biased region" description="Basic and acidic residues" evidence="6">
    <location>
        <begin position="57"/>
        <end position="67"/>
    </location>
</feature>
<gene>
    <name evidence="7" type="ORF">TIFTF001_022570</name>
</gene>
<dbReference type="PANTHER" id="PTHR46133:SF9">
    <property type="entry name" value="TRANSCRIPTION FACTOR BHLH104"/>
    <property type="match status" value="1"/>
</dbReference>
<dbReference type="AlphaFoldDB" id="A0AA88DFM4"/>
<protein>
    <submittedName>
        <fullName evidence="7">Uncharacterized protein</fullName>
    </submittedName>
</protein>
<keyword evidence="8" id="KW-1185">Reference proteome</keyword>
<evidence type="ECO:0000313" key="7">
    <source>
        <dbReference type="EMBL" id="GMN53442.1"/>
    </source>
</evidence>
<keyword evidence="4" id="KW-0539">Nucleus</keyword>
<comment type="subcellular location">
    <subcellularLocation>
        <location evidence="1">Nucleus</location>
    </subcellularLocation>
</comment>
<accession>A0AA88DFM4</accession>
<dbReference type="GO" id="GO:0003700">
    <property type="term" value="F:DNA-binding transcription factor activity"/>
    <property type="evidence" value="ECO:0007669"/>
    <property type="project" value="InterPro"/>
</dbReference>
<dbReference type="GO" id="GO:0005634">
    <property type="term" value="C:nucleus"/>
    <property type="evidence" value="ECO:0007669"/>
    <property type="project" value="UniProtKB-SubCell"/>
</dbReference>
<reference evidence="7" key="1">
    <citation type="submission" date="2023-07" db="EMBL/GenBank/DDBJ databases">
        <title>draft genome sequence of fig (Ficus carica).</title>
        <authorList>
            <person name="Takahashi T."/>
            <person name="Nishimura K."/>
        </authorList>
    </citation>
    <scope>NUCLEOTIDE SEQUENCE</scope>
</reference>
<feature type="region of interest" description="Disordered" evidence="6">
    <location>
        <begin position="44"/>
        <end position="72"/>
    </location>
</feature>
<sequence>MDGGDCWDFLDYSFIGGDQPADFLWSNQSIMDIDLSGGAAAAGGNDVDGDGDGDVASEVKEEKECPRKRYHNHKSGGKKFDAFASDVWVAPSLAASKGPSLAASKGPRLASLTQEIALATSLEPFPLLQEQFMDLCSVLEPGRPTKMDKPAILDDAIRVLNQLKNETQELKETNEKLLEEIKSLKDYQVGRIGGRNSYQTQQEKGPPLPLHFPHLCYIPSLPIFFPRAKHKLRFNLAQHP</sequence>
<comment type="caution">
    <text evidence="7">The sequence shown here is derived from an EMBL/GenBank/DDBJ whole genome shotgun (WGS) entry which is preliminary data.</text>
</comment>
<dbReference type="SUPFAM" id="SSF47459">
    <property type="entry name" value="HLH, helix-loop-helix DNA-binding domain"/>
    <property type="match status" value="1"/>
</dbReference>
<proteinExistence type="predicted"/>
<dbReference type="GO" id="GO:0006879">
    <property type="term" value="P:intracellular iron ion homeostasis"/>
    <property type="evidence" value="ECO:0007669"/>
    <property type="project" value="InterPro"/>
</dbReference>
<name>A0AA88DFM4_FICCA</name>